<comment type="subcellular location">
    <subcellularLocation>
        <location evidence="1 6">Nucleus</location>
    </subcellularLocation>
</comment>
<protein>
    <recommendedName>
        <fullName evidence="6">Transcription repressor</fullName>
    </recommendedName>
    <alternativeName>
        <fullName evidence="6">Ovate family protein</fullName>
    </alternativeName>
</protein>
<evidence type="ECO:0000256" key="6">
    <source>
        <dbReference type="RuleBase" id="RU367028"/>
    </source>
</evidence>
<feature type="domain" description="OVATE" evidence="8">
    <location>
        <begin position="129"/>
        <end position="188"/>
    </location>
</feature>
<evidence type="ECO:0000256" key="7">
    <source>
        <dbReference type="SAM" id="MobiDB-lite"/>
    </source>
</evidence>
<keyword evidence="10" id="KW-1185">Reference proteome</keyword>
<dbReference type="Pfam" id="PF04844">
    <property type="entry name" value="Ovate"/>
    <property type="match status" value="1"/>
</dbReference>
<dbReference type="PANTHER" id="PTHR33057">
    <property type="entry name" value="TRANSCRIPTION REPRESSOR OFP7-RELATED"/>
    <property type="match status" value="1"/>
</dbReference>
<dbReference type="OrthoDB" id="1928390at2759"/>
<evidence type="ECO:0000256" key="5">
    <source>
        <dbReference type="ARBA" id="ARBA00023242"/>
    </source>
</evidence>
<dbReference type="AlphaFoldDB" id="A0A9Q0KYY6"/>
<evidence type="ECO:0000259" key="8">
    <source>
        <dbReference type="PROSITE" id="PS51754"/>
    </source>
</evidence>
<dbReference type="Proteomes" id="UP001141806">
    <property type="component" value="Unassembled WGS sequence"/>
</dbReference>
<keyword evidence="5 6" id="KW-0539">Nucleus</keyword>
<dbReference type="NCBIfam" id="TIGR01568">
    <property type="entry name" value="A_thal_3678"/>
    <property type="match status" value="1"/>
</dbReference>
<evidence type="ECO:0000313" key="10">
    <source>
        <dbReference type="Proteomes" id="UP001141806"/>
    </source>
</evidence>
<comment type="function">
    <text evidence="6">Transcriptional repressor that regulates multiple aspects of plant growth and development.</text>
</comment>
<dbReference type="InterPro" id="IPR006458">
    <property type="entry name" value="Ovate_C"/>
</dbReference>
<name>A0A9Q0KYY6_9MAGN</name>
<gene>
    <name evidence="9" type="ORF">NE237_010021</name>
</gene>
<evidence type="ECO:0000256" key="3">
    <source>
        <dbReference type="ARBA" id="ARBA00023015"/>
    </source>
</evidence>
<organism evidence="9 10">
    <name type="scientific">Protea cynaroides</name>
    <dbReference type="NCBI Taxonomy" id="273540"/>
    <lineage>
        <taxon>Eukaryota</taxon>
        <taxon>Viridiplantae</taxon>
        <taxon>Streptophyta</taxon>
        <taxon>Embryophyta</taxon>
        <taxon>Tracheophyta</taxon>
        <taxon>Spermatophyta</taxon>
        <taxon>Magnoliopsida</taxon>
        <taxon>Proteales</taxon>
        <taxon>Proteaceae</taxon>
        <taxon>Protea</taxon>
    </lineage>
</organism>
<dbReference type="GO" id="GO:0045892">
    <property type="term" value="P:negative regulation of DNA-templated transcription"/>
    <property type="evidence" value="ECO:0007669"/>
    <property type="project" value="UniProtKB-UniRule"/>
</dbReference>
<sequence length="200" mass="22880">MSFSSKPNRKKKIIGNTVVVNTGCSCRRLKLANTFWPRSKAKEPSHHHNKPNLHDSSSTSSWNRSGGFSIYDEDDTTTSFSPYLDTTPPTHSEAEAEAEETHDKTRRRSKWSESKTVKGFGRIDESVAVMKDSDDPYLDFRQSMLQMILEKKIYSTEDLTDLIDCFLQLNAPYHHENILRAFSDIWNCVFDSVSNPVLQV</sequence>
<evidence type="ECO:0000256" key="2">
    <source>
        <dbReference type="ARBA" id="ARBA00022491"/>
    </source>
</evidence>
<dbReference type="PROSITE" id="PS51754">
    <property type="entry name" value="OVATE"/>
    <property type="match status" value="1"/>
</dbReference>
<accession>A0A9Q0KYY6</accession>
<keyword evidence="2 6" id="KW-0678">Repressor</keyword>
<evidence type="ECO:0000256" key="1">
    <source>
        <dbReference type="ARBA" id="ARBA00004123"/>
    </source>
</evidence>
<dbReference type="GO" id="GO:0005634">
    <property type="term" value="C:nucleus"/>
    <property type="evidence" value="ECO:0007669"/>
    <property type="project" value="UniProtKB-SubCell"/>
</dbReference>
<comment type="caution">
    <text evidence="9">The sequence shown here is derived from an EMBL/GenBank/DDBJ whole genome shotgun (WGS) entry which is preliminary data.</text>
</comment>
<feature type="region of interest" description="Disordered" evidence="7">
    <location>
        <begin position="79"/>
        <end position="111"/>
    </location>
</feature>
<feature type="region of interest" description="Disordered" evidence="7">
    <location>
        <begin position="40"/>
        <end position="62"/>
    </location>
</feature>
<dbReference type="EMBL" id="JAMYWD010000002">
    <property type="protein sequence ID" value="KAJ4979241.1"/>
    <property type="molecule type" value="Genomic_DNA"/>
</dbReference>
<evidence type="ECO:0000256" key="4">
    <source>
        <dbReference type="ARBA" id="ARBA00023163"/>
    </source>
</evidence>
<reference evidence="9" key="1">
    <citation type="journal article" date="2023" name="Plant J.">
        <title>The genome of the king protea, Protea cynaroides.</title>
        <authorList>
            <person name="Chang J."/>
            <person name="Duong T.A."/>
            <person name="Schoeman C."/>
            <person name="Ma X."/>
            <person name="Roodt D."/>
            <person name="Barker N."/>
            <person name="Li Z."/>
            <person name="Van de Peer Y."/>
            <person name="Mizrachi E."/>
        </authorList>
    </citation>
    <scope>NUCLEOTIDE SEQUENCE</scope>
    <source>
        <tissue evidence="9">Young leaves</tissue>
    </source>
</reference>
<evidence type="ECO:0000313" key="9">
    <source>
        <dbReference type="EMBL" id="KAJ4979241.1"/>
    </source>
</evidence>
<keyword evidence="4 6" id="KW-0804">Transcription</keyword>
<keyword evidence="3 6" id="KW-0805">Transcription regulation</keyword>
<dbReference type="PANTHER" id="PTHR33057:SF70">
    <property type="entry name" value="TRANSCRIPTION REPRESSOR-RELATED"/>
    <property type="match status" value="1"/>
</dbReference>
<dbReference type="PROSITE" id="PS51257">
    <property type="entry name" value="PROKAR_LIPOPROTEIN"/>
    <property type="match status" value="1"/>
</dbReference>
<proteinExistence type="predicted"/>
<dbReference type="InterPro" id="IPR038933">
    <property type="entry name" value="Ovate"/>
</dbReference>